<evidence type="ECO:0000313" key="3">
    <source>
        <dbReference type="Proteomes" id="UP000198226"/>
    </source>
</evidence>
<evidence type="ECO:0000313" key="2">
    <source>
        <dbReference type="EMBL" id="SCG81324.1"/>
    </source>
</evidence>
<dbReference type="PANTHER" id="PTHR38479">
    <property type="entry name" value="LMO0824 PROTEIN"/>
    <property type="match status" value="1"/>
</dbReference>
<evidence type="ECO:0000256" key="1">
    <source>
        <dbReference type="SAM" id="MobiDB-lite"/>
    </source>
</evidence>
<sequence>MDTAAVGGGEPGGQGGLHGGSRSAGYGNRRSAIGARPPSTTGVGGSPYPAGMVELTGAEALTLRMTSLSLREHPGGRPPGVAGVVEWFGAMQAQDAASGLWSLGLRLPGHTEADVRAALERREALRTWPMRGTVHLVPTRDARWMLELTGVRALAGAAARRAVVGLTEAEADRAADVLGATLAGGGRLTRAQCLAALTAAGIDATGQRGYHLLWYASQRGVTCIAPHQGTEQTFALLDEWCPDPHRPERDEALGILARRYFRSHGPTTRRDFIGWTGLTAADATRAIAVATAAGTLTAVRVDGVESHLDPALLDTPRLPVDDVHVLPGFDEYLLGFKDRTLMVEPAHLKAVIPGGNGVFQSTVVRGGRVVGTWKRRLARTRVTVTVQPLAPLDGPTRQRVEAALEGYAHFLGLPLHLTW</sequence>
<name>A0A1C5KEW6_9ACTN</name>
<reference evidence="3" key="1">
    <citation type="submission" date="2016-06" db="EMBL/GenBank/DDBJ databases">
        <authorList>
            <person name="Varghese N."/>
            <person name="Submissions Spin"/>
        </authorList>
    </citation>
    <scope>NUCLEOTIDE SEQUENCE [LARGE SCALE GENOMIC DNA]</scope>
    <source>
        <strain evidence="3">DSM 44983</strain>
    </source>
</reference>
<feature type="compositionally biased region" description="Gly residues" evidence="1">
    <location>
        <begin position="1"/>
        <end position="19"/>
    </location>
</feature>
<dbReference type="Proteomes" id="UP000198226">
    <property type="component" value="Chromosome I"/>
</dbReference>
<dbReference type="InterPro" id="IPR009351">
    <property type="entry name" value="AlkZ-like"/>
</dbReference>
<gene>
    <name evidence="2" type="ORF">GA0070623_5698</name>
</gene>
<keyword evidence="2" id="KW-0238">DNA-binding</keyword>
<dbReference type="AlphaFoldDB" id="A0A1C5KEW6"/>
<accession>A0A1C5KEW6</accession>
<protein>
    <submittedName>
        <fullName evidence="2">Winged helix DNA-binding domain-containing protein</fullName>
    </submittedName>
</protein>
<proteinExistence type="predicted"/>
<dbReference type="GO" id="GO:0003677">
    <property type="term" value="F:DNA binding"/>
    <property type="evidence" value="ECO:0007669"/>
    <property type="project" value="UniProtKB-KW"/>
</dbReference>
<keyword evidence="3" id="KW-1185">Reference proteome</keyword>
<dbReference type="EMBL" id="LT607752">
    <property type="protein sequence ID" value="SCG81324.1"/>
    <property type="molecule type" value="Genomic_DNA"/>
</dbReference>
<dbReference type="Pfam" id="PF06224">
    <property type="entry name" value="AlkZ-like"/>
    <property type="match status" value="1"/>
</dbReference>
<feature type="region of interest" description="Disordered" evidence="1">
    <location>
        <begin position="1"/>
        <end position="50"/>
    </location>
</feature>
<dbReference type="PANTHER" id="PTHR38479:SF2">
    <property type="entry name" value="WINGED HELIX DNA-BINDING DOMAIN-CONTAINING PROTEIN"/>
    <property type="match status" value="1"/>
</dbReference>
<organism evidence="2 3">
    <name type="scientific">Micromonospora rifamycinica</name>
    <dbReference type="NCBI Taxonomy" id="291594"/>
    <lineage>
        <taxon>Bacteria</taxon>
        <taxon>Bacillati</taxon>
        <taxon>Actinomycetota</taxon>
        <taxon>Actinomycetes</taxon>
        <taxon>Micromonosporales</taxon>
        <taxon>Micromonosporaceae</taxon>
        <taxon>Micromonospora</taxon>
    </lineage>
</organism>